<proteinExistence type="predicted"/>
<organism evidence="1 2">
    <name type="scientific">Dermacentor silvarum</name>
    <name type="common">Tick</name>
    <dbReference type="NCBI Taxonomy" id="543639"/>
    <lineage>
        <taxon>Eukaryota</taxon>
        <taxon>Metazoa</taxon>
        <taxon>Ecdysozoa</taxon>
        <taxon>Arthropoda</taxon>
        <taxon>Chelicerata</taxon>
        <taxon>Arachnida</taxon>
        <taxon>Acari</taxon>
        <taxon>Parasitiformes</taxon>
        <taxon>Ixodida</taxon>
        <taxon>Ixodoidea</taxon>
        <taxon>Ixodidae</taxon>
        <taxon>Rhipicephalinae</taxon>
        <taxon>Dermacentor</taxon>
    </lineage>
</organism>
<reference evidence="1" key="1">
    <citation type="submission" date="2020-05" db="EMBL/GenBank/DDBJ databases">
        <title>Large-scale comparative analyses of tick genomes elucidate their genetic diversity and vector capacities.</title>
        <authorList>
            <person name="Jia N."/>
            <person name="Wang J."/>
            <person name="Shi W."/>
            <person name="Du L."/>
            <person name="Sun Y."/>
            <person name="Zhan W."/>
            <person name="Jiang J."/>
            <person name="Wang Q."/>
            <person name="Zhang B."/>
            <person name="Ji P."/>
            <person name="Sakyi L.B."/>
            <person name="Cui X."/>
            <person name="Yuan T."/>
            <person name="Jiang B."/>
            <person name="Yang W."/>
            <person name="Lam T.T.-Y."/>
            <person name="Chang Q."/>
            <person name="Ding S."/>
            <person name="Wang X."/>
            <person name="Zhu J."/>
            <person name="Ruan X."/>
            <person name="Zhao L."/>
            <person name="Wei J."/>
            <person name="Que T."/>
            <person name="Du C."/>
            <person name="Cheng J."/>
            <person name="Dai P."/>
            <person name="Han X."/>
            <person name="Huang E."/>
            <person name="Gao Y."/>
            <person name="Liu J."/>
            <person name="Shao H."/>
            <person name="Ye R."/>
            <person name="Li L."/>
            <person name="Wei W."/>
            <person name="Wang X."/>
            <person name="Wang C."/>
            <person name="Yang T."/>
            <person name="Huo Q."/>
            <person name="Li W."/>
            <person name="Guo W."/>
            <person name="Chen H."/>
            <person name="Zhou L."/>
            <person name="Ni X."/>
            <person name="Tian J."/>
            <person name="Zhou Y."/>
            <person name="Sheng Y."/>
            <person name="Liu T."/>
            <person name="Pan Y."/>
            <person name="Xia L."/>
            <person name="Li J."/>
            <person name="Zhao F."/>
            <person name="Cao W."/>
        </authorList>
    </citation>
    <scope>NUCLEOTIDE SEQUENCE</scope>
    <source>
        <strain evidence="1">Dsil-2018</strain>
    </source>
</reference>
<sequence>MEVRKQIQEAMTTFAKEITQQLQQHITTQLAPIHATLQDLSNFMSYAKQNHVTKATVEKLLNNTDTARKKARKDLHNAARPESMAWGDNNDIDQDGE</sequence>
<evidence type="ECO:0000313" key="2">
    <source>
        <dbReference type="Proteomes" id="UP000821865"/>
    </source>
</evidence>
<protein>
    <submittedName>
        <fullName evidence="1">Uncharacterized protein</fullName>
    </submittedName>
</protein>
<name>A0ACB8CGR4_DERSI</name>
<dbReference type="EMBL" id="CM023476">
    <property type="protein sequence ID" value="KAH7941948.1"/>
    <property type="molecule type" value="Genomic_DNA"/>
</dbReference>
<gene>
    <name evidence="1" type="ORF">HPB49_018770</name>
</gene>
<dbReference type="Proteomes" id="UP000821865">
    <property type="component" value="Chromosome 7"/>
</dbReference>
<keyword evidence="2" id="KW-1185">Reference proteome</keyword>
<accession>A0ACB8CGR4</accession>
<comment type="caution">
    <text evidence="1">The sequence shown here is derived from an EMBL/GenBank/DDBJ whole genome shotgun (WGS) entry which is preliminary data.</text>
</comment>
<evidence type="ECO:0000313" key="1">
    <source>
        <dbReference type="EMBL" id="KAH7941948.1"/>
    </source>
</evidence>